<dbReference type="EMBL" id="JN662425">
    <property type="protein sequence ID" value="AEZ50872.1"/>
    <property type="molecule type" value="Genomic_DNA"/>
</dbReference>
<accession>I6NRM7</accession>
<dbReference type="RefSeq" id="YP_006589984.1">
    <property type="nucleotide sequence ID" value="NC_018452.1"/>
</dbReference>
<proteinExistence type="predicted"/>
<organism evidence="1 2">
    <name type="scientific">Burkholderia phage DC1</name>
    <dbReference type="NCBI Taxonomy" id="2881398"/>
    <lineage>
        <taxon>Viruses</taxon>
        <taxon>Duplodnaviria</taxon>
        <taxon>Heunggongvirae</taxon>
        <taxon>Uroviricota</taxon>
        <taxon>Caudoviricetes</taxon>
        <taxon>Lessievirus</taxon>
        <taxon>Lessievirus DC1</taxon>
    </lineage>
</organism>
<reference evidence="1 2" key="1">
    <citation type="journal article" date="2012" name="Appl. Environ. Microbiol.">
        <title>Characterization of DC1, a broad-host-range Bcep22-like podovirus.</title>
        <authorList>
            <person name="Lynch K.H."/>
            <person name="Stothard P."/>
            <person name="Dennis J.J."/>
        </authorList>
    </citation>
    <scope>NUCLEOTIDE SEQUENCE [LARGE SCALE GENOMIC DNA]</scope>
</reference>
<name>I6NRM7_9CAUD</name>
<dbReference type="OrthoDB" id="31387at10239"/>
<keyword evidence="2" id="KW-1185">Reference proteome</keyword>
<evidence type="ECO:0000313" key="1">
    <source>
        <dbReference type="EMBL" id="AEZ50872.1"/>
    </source>
</evidence>
<protein>
    <submittedName>
        <fullName evidence="1">Uncharacterized protein</fullName>
    </submittedName>
</protein>
<dbReference type="GeneID" id="13455389"/>
<gene>
    <name evidence="1" type="ORF">DC1_00054</name>
</gene>
<sequence length="285" mass="29699">MNLYALNETPINGWATQQGFGQAAMSLAGSGVSANVALGGGFPSLILQSSGNGTRRAMGGGFPSLVLQVAGDGTRRVPADGIAVLELGGDGDGKIAKGTGGHATMMLTWPYGQGGIIAHAGGAATLELNATAEGRAAAGRHGFADTYMMLFADGRARNVQPVKGGALAEMWLYPRGVPHLVTQNGGEIEMMLRAASRERVGNHVHGDGAIVMALELLRDEARQYRLVEGSGSLAMALALAARDARVVVVPSTIYPAPRARGMRVDHENRALRVPRPQRELDIAEA</sequence>
<evidence type="ECO:0000313" key="2">
    <source>
        <dbReference type="Proteomes" id="UP000007817"/>
    </source>
</evidence>
<dbReference type="Proteomes" id="UP000007817">
    <property type="component" value="Segment"/>
</dbReference>
<dbReference type="KEGG" id="vg:13455389"/>